<dbReference type="AlphaFoldDB" id="A0AAU1UPJ1"/>
<protein>
    <submittedName>
        <fullName evidence="1">Uncharacterized protein</fullName>
    </submittedName>
</protein>
<organism evidence="1">
    <name type="scientific">Streptomyces sp. NBC_00119</name>
    <dbReference type="NCBI Taxonomy" id="2975659"/>
    <lineage>
        <taxon>Bacteria</taxon>
        <taxon>Bacillati</taxon>
        <taxon>Actinomycetota</taxon>
        <taxon>Actinomycetes</taxon>
        <taxon>Kitasatosporales</taxon>
        <taxon>Streptomycetaceae</taxon>
        <taxon>Streptomyces</taxon>
    </lineage>
</organism>
<proteinExistence type="predicted"/>
<evidence type="ECO:0000313" key="1">
    <source>
        <dbReference type="EMBL" id="WTS19150.1"/>
    </source>
</evidence>
<reference evidence="1" key="1">
    <citation type="submission" date="2022-10" db="EMBL/GenBank/DDBJ databases">
        <title>The complete genomes of actinobacterial strains from the NBC collection.</title>
        <authorList>
            <person name="Joergensen T.S."/>
            <person name="Alvarez Arevalo M."/>
            <person name="Sterndorff E.B."/>
            <person name="Faurdal D."/>
            <person name="Vuksanovic O."/>
            <person name="Mourched A.-S."/>
            <person name="Charusanti P."/>
            <person name="Shaw S."/>
            <person name="Blin K."/>
            <person name="Weber T."/>
        </authorList>
    </citation>
    <scope>NUCLEOTIDE SEQUENCE</scope>
    <source>
        <strain evidence="1">NBC_00119</strain>
    </source>
</reference>
<sequence>MTLPEGQAENVDILLALRWKPLGEAGPHVLPLAYGSTTGQIHEAACTFLLSEVTQRTFGENATFHSDALTTLGIDHEAAQRLRSPLQAIAADLAGTTGIAEIWTSLNAVVASETDRLLPRRRNPAHTARLENLRARLHASASRIVPGRIAGEPQAVDRAVAT</sequence>
<name>A0AAU1UPJ1_9ACTN</name>
<accession>A0AAU1UPJ1</accession>
<gene>
    <name evidence="1" type="ORF">OHU69_48290</name>
</gene>
<dbReference type="EMBL" id="CP108195">
    <property type="protein sequence ID" value="WTS19150.1"/>
    <property type="molecule type" value="Genomic_DNA"/>
</dbReference>